<reference evidence="1 2" key="1">
    <citation type="journal article" date="2016" name="Mol. Biol. Evol.">
        <title>Genome-Wide Survey of Gut Fungi (Harpellales) Reveals the First Horizontally Transferred Ubiquitin Gene from a Mosquito Host.</title>
        <authorList>
            <person name="Wang Y."/>
            <person name="White M.M."/>
            <person name="Kvist S."/>
            <person name="Moncalvo J.M."/>
        </authorList>
    </citation>
    <scope>NUCLEOTIDE SEQUENCE [LARGE SCALE GENOMIC DNA]</scope>
    <source>
        <strain evidence="1 2">ALG-7-W6</strain>
    </source>
</reference>
<evidence type="ECO:0000313" key="1">
    <source>
        <dbReference type="EMBL" id="OLY78752.1"/>
    </source>
</evidence>
<sequence length="119" mass="13521">MYKSAICQLAPNPQAISGNDFIRRLIIALQETSKTSFIRPSMDISPIIEYFRELGDNEKLNIKSLTSKTCWSLSVCGFMRASDINRIENAQTTTFDRTLKLVIVAPKEKRKGRPIIRPC</sequence>
<accession>A0A1R0GPC5</accession>
<dbReference type="Proteomes" id="UP000187455">
    <property type="component" value="Unassembled WGS sequence"/>
</dbReference>
<dbReference type="EMBL" id="LSSL01005590">
    <property type="protein sequence ID" value="OLY78752.1"/>
    <property type="molecule type" value="Genomic_DNA"/>
</dbReference>
<dbReference type="STRING" id="133383.A0A1R0GPC5"/>
<organism evidence="1 2">
    <name type="scientific">Smittium mucronatum</name>
    <dbReference type="NCBI Taxonomy" id="133383"/>
    <lineage>
        <taxon>Eukaryota</taxon>
        <taxon>Fungi</taxon>
        <taxon>Fungi incertae sedis</taxon>
        <taxon>Zoopagomycota</taxon>
        <taxon>Kickxellomycotina</taxon>
        <taxon>Harpellomycetes</taxon>
        <taxon>Harpellales</taxon>
        <taxon>Legeriomycetaceae</taxon>
        <taxon>Smittium</taxon>
    </lineage>
</organism>
<name>A0A1R0GPC5_9FUNG</name>
<dbReference type="AlphaFoldDB" id="A0A1R0GPC5"/>
<proteinExistence type="predicted"/>
<protein>
    <submittedName>
        <fullName evidence="1">Uncharacterized protein</fullName>
    </submittedName>
</protein>
<gene>
    <name evidence="1" type="ORF">AYI68_g7192</name>
</gene>
<evidence type="ECO:0000313" key="2">
    <source>
        <dbReference type="Proteomes" id="UP000187455"/>
    </source>
</evidence>
<comment type="caution">
    <text evidence="1">The sequence shown here is derived from an EMBL/GenBank/DDBJ whole genome shotgun (WGS) entry which is preliminary data.</text>
</comment>
<dbReference type="OrthoDB" id="2387460at2759"/>
<keyword evidence="2" id="KW-1185">Reference proteome</keyword>